<proteinExistence type="predicted"/>
<dbReference type="GO" id="GO:0016811">
    <property type="term" value="F:hydrolase activity, acting on carbon-nitrogen (but not peptide) bonds, in linear amides"/>
    <property type="evidence" value="ECO:0007669"/>
    <property type="project" value="TreeGrafter"/>
</dbReference>
<dbReference type="Pfam" id="PF03136">
    <property type="entry name" value="Pup_ligase"/>
    <property type="match status" value="1"/>
</dbReference>
<sequence>MQTMVTQAEIEFATVNPPRDTRAYFRGECLRRWSDQIVAANWDSLVFDIGTEPLRRVPMMEPLRGTADHVATLFEECATPKELLDRLAIGG</sequence>
<dbReference type="PANTHER" id="PTHR42307">
    <property type="entry name" value="PUP DEAMIDASE/DEPUPYLASE"/>
    <property type="match status" value="1"/>
</dbReference>
<dbReference type="GO" id="GO:0070490">
    <property type="term" value="P:protein pupylation"/>
    <property type="evidence" value="ECO:0007669"/>
    <property type="project" value="TreeGrafter"/>
</dbReference>
<protein>
    <submittedName>
        <fullName evidence="1">Unannotated protein</fullName>
    </submittedName>
</protein>
<organism evidence="1">
    <name type="scientific">freshwater metagenome</name>
    <dbReference type="NCBI Taxonomy" id="449393"/>
    <lineage>
        <taxon>unclassified sequences</taxon>
        <taxon>metagenomes</taxon>
        <taxon>ecological metagenomes</taxon>
    </lineage>
</organism>
<dbReference type="InterPro" id="IPR004347">
    <property type="entry name" value="Pup_ligase/deamidase"/>
</dbReference>
<dbReference type="AlphaFoldDB" id="A0A6J7RFJ1"/>
<dbReference type="GO" id="GO:0005524">
    <property type="term" value="F:ATP binding"/>
    <property type="evidence" value="ECO:0007669"/>
    <property type="project" value="TreeGrafter"/>
</dbReference>
<reference evidence="1" key="1">
    <citation type="submission" date="2020-05" db="EMBL/GenBank/DDBJ databases">
        <authorList>
            <person name="Chiriac C."/>
            <person name="Salcher M."/>
            <person name="Ghai R."/>
            <person name="Kavagutti S V."/>
        </authorList>
    </citation>
    <scope>NUCLEOTIDE SEQUENCE</scope>
</reference>
<dbReference type="EMBL" id="CAFBOS010000328">
    <property type="protein sequence ID" value="CAB5027507.1"/>
    <property type="molecule type" value="Genomic_DNA"/>
</dbReference>
<dbReference type="GO" id="GO:0008233">
    <property type="term" value="F:peptidase activity"/>
    <property type="evidence" value="ECO:0007669"/>
    <property type="project" value="TreeGrafter"/>
</dbReference>
<name>A0A6J7RFJ1_9ZZZZ</name>
<evidence type="ECO:0000313" key="1">
    <source>
        <dbReference type="EMBL" id="CAB5027507.1"/>
    </source>
</evidence>
<dbReference type="GO" id="GO:0019941">
    <property type="term" value="P:modification-dependent protein catabolic process"/>
    <property type="evidence" value="ECO:0007669"/>
    <property type="project" value="InterPro"/>
</dbReference>
<accession>A0A6J7RFJ1</accession>
<gene>
    <name evidence="1" type="ORF">UFOPK3967_03169</name>
</gene>
<dbReference type="GO" id="GO:0010498">
    <property type="term" value="P:proteasomal protein catabolic process"/>
    <property type="evidence" value="ECO:0007669"/>
    <property type="project" value="InterPro"/>
</dbReference>
<dbReference type="PANTHER" id="PTHR42307:SF2">
    <property type="entry name" value="PUP DEAMIDASE_DEPUPYLASE"/>
    <property type="match status" value="1"/>
</dbReference>